<evidence type="ECO:0000313" key="2">
    <source>
        <dbReference type="Proteomes" id="UP001152604"/>
    </source>
</evidence>
<sequence length="46" mass="4645">MEVNPAPISGLDIPAPLANAGVMAEVWAVLPSIGTKDEIGKKAAMA</sequence>
<proteinExistence type="predicted"/>
<reference evidence="1" key="1">
    <citation type="submission" date="2022-03" db="EMBL/GenBank/DDBJ databases">
        <authorList>
            <person name="Brunel B."/>
        </authorList>
    </citation>
    <scope>NUCLEOTIDE SEQUENCE</scope>
    <source>
        <strain evidence="1">STM4922sample</strain>
    </source>
</reference>
<dbReference type="EMBL" id="CAKXZS010000012">
    <property type="protein sequence ID" value="CAH2398250.1"/>
    <property type="molecule type" value="Genomic_DNA"/>
</dbReference>
<protein>
    <submittedName>
        <fullName evidence="1">Uncharacterized protein</fullName>
    </submittedName>
</protein>
<name>A0ABN8JM27_9HYPH</name>
<dbReference type="Proteomes" id="UP001152604">
    <property type="component" value="Unassembled WGS sequence"/>
</dbReference>
<evidence type="ECO:0000313" key="1">
    <source>
        <dbReference type="EMBL" id="CAH2398250.1"/>
    </source>
</evidence>
<comment type="caution">
    <text evidence="1">The sequence shown here is derived from an EMBL/GenBank/DDBJ whole genome shotgun (WGS) entry which is preliminary data.</text>
</comment>
<accession>A0ABN8JM27</accession>
<gene>
    <name evidence="1" type="ORF">MES4922_20002</name>
</gene>
<keyword evidence="2" id="KW-1185">Reference proteome</keyword>
<organism evidence="1 2">
    <name type="scientific">Mesorhizobium ventifaucium</name>
    <dbReference type="NCBI Taxonomy" id="666020"/>
    <lineage>
        <taxon>Bacteria</taxon>
        <taxon>Pseudomonadati</taxon>
        <taxon>Pseudomonadota</taxon>
        <taxon>Alphaproteobacteria</taxon>
        <taxon>Hyphomicrobiales</taxon>
        <taxon>Phyllobacteriaceae</taxon>
        <taxon>Mesorhizobium</taxon>
    </lineage>
</organism>